<comment type="catalytic activity">
    <reaction evidence="3">
        <text>alpha-L-fucose = beta-L-fucose</text>
        <dbReference type="Rhea" id="RHEA:25580"/>
        <dbReference type="ChEBI" id="CHEBI:42548"/>
        <dbReference type="ChEBI" id="CHEBI:42589"/>
        <dbReference type="EC" id="5.1.3.29"/>
    </reaction>
</comment>
<dbReference type="AlphaFoldDB" id="A0A8J3DV20"/>
<dbReference type="InterPro" id="IPR023750">
    <property type="entry name" value="RbsD-like_sf"/>
</dbReference>
<dbReference type="SUPFAM" id="SSF102546">
    <property type="entry name" value="RbsD-like"/>
    <property type="match status" value="1"/>
</dbReference>
<dbReference type="InterPro" id="IPR007721">
    <property type="entry name" value="RbsD_FucU"/>
</dbReference>
<dbReference type="Pfam" id="PF05025">
    <property type="entry name" value="RbsD_FucU"/>
    <property type="match status" value="1"/>
</dbReference>
<reference evidence="4" key="1">
    <citation type="journal article" date="2014" name="Int. J. Syst. Evol. Microbiol.">
        <title>Complete genome sequence of Corynebacterium casei LMG S-19264T (=DSM 44701T), isolated from a smear-ripened cheese.</title>
        <authorList>
            <consortium name="US DOE Joint Genome Institute (JGI-PGF)"/>
            <person name="Walter F."/>
            <person name="Albersmeier A."/>
            <person name="Kalinowski J."/>
            <person name="Ruckert C."/>
        </authorList>
    </citation>
    <scope>NUCLEOTIDE SEQUENCE</scope>
    <source>
        <strain evidence="4">KCTC 42249</strain>
    </source>
</reference>
<evidence type="ECO:0000256" key="3">
    <source>
        <dbReference type="ARBA" id="ARBA00036324"/>
    </source>
</evidence>
<evidence type="ECO:0000256" key="2">
    <source>
        <dbReference type="ARBA" id="ARBA00023235"/>
    </source>
</evidence>
<gene>
    <name evidence="4" type="ORF">GCM10016234_38710</name>
</gene>
<reference evidence="4" key="2">
    <citation type="submission" date="2020-09" db="EMBL/GenBank/DDBJ databases">
        <authorList>
            <person name="Sun Q."/>
            <person name="Kim S."/>
        </authorList>
    </citation>
    <scope>NUCLEOTIDE SEQUENCE</scope>
    <source>
        <strain evidence="4">KCTC 42249</strain>
    </source>
</reference>
<evidence type="ECO:0008006" key="6">
    <source>
        <dbReference type="Google" id="ProtNLM"/>
    </source>
</evidence>
<dbReference type="Proteomes" id="UP000630142">
    <property type="component" value="Unassembled WGS sequence"/>
</dbReference>
<dbReference type="GO" id="GO:0006004">
    <property type="term" value="P:fucose metabolic process"/>
    <property type="evidence" value="ECO:0007669"/>
    <property type="project" value="TreeGrafter"/>
</dbReference>
<evidence type="ECO:0000313" key="4">
    <source>
        <dbReference type="EMBL" id="GHD23369.1"/>
    </source>
</evidence>
<proteinExistence type="predicted"/>
<keyword evidence="5" id="KW-1185">Reference proteome</keyword>
<dbReference type="EMBL" id="BMZQ01000005">
    <property type="protein sequence ID" value="GHD23369.1"/>
    <property type="molecule type" value="Genomic_DNA"/>
</dbReference>
<sequence>MLKKIPPLISAELLTILAEMGHGDDLVLVDRNFPGVSVAASTVSGQCIQLAGVDTTQAARAILELFPVDTFVDVPVRRMAVVGQPEAVLDVHIDMQQALDAAENRAVTVEAIERMAFYEAASRAFAVVQTTEARPYGCFILKKGVVFD</sequence>
<dbReference type="Gene3D" id="3.40.1650.10">
    <property type="entry name" value="RbsD-like domain"/>
    <property type="match status" value="1"/>
</dbReference>
<comment type="catalytic activity">
    <reaction evidence="1">
        <text>beta-D-ribopyranose = beta-D-ribofuranose</text>
        <dbReference type="Rhea" id="RHEA:25432"/>
        <dbReference type="ChEBI" id="CHEBI:27476"/>
        <dbReference type="ChEBI" id="CHEBI:47002"/>
        <dbReference type="EC" id="5.4.99.62"/>
    </reaction>
</comment>
<comment type="caution">
    <text evidence="4">The sequence shown here is derived from an EMBL/GenBank/DDBJ whole genome shotgun (WGS) entry which is preliminary data.</text>
</comment>
<dbReference type="PANTHER" id="PTHR31690:SF4">
    <property type="entry name" value="FUCOSE MUTAROTASE"/>
    <property type="match status" value="1"/>
</dbReference>
<evidence type="ECO:0000313" key="5">
    <source>
        <dbReference type="Proteomes" id="UP000630142"/>
    </source>
</evidence>
<dbReference type="InterPro" id="IPR050443">
    <property type="entry name" value="RbsD/FucU_mutarotase"/>
</dbReference>
<name>A0A8J3DV20_9HYPH</name>
<dbReference type="GO" id="GO:0042806">
    <property type="term" value="F:fucose binding"/>
    <property type="evidence" value="ECO:0007669"/>
    <property type="project" value="TreeGrafter"/>
</dbReference>
<dbReference type="PANTHER" id="PTHR31690">
    <property type="entry name" value="FUCOSE MUTAROTASE"/>
    <property type="match status" value="1"/>
</dbReference>
<accession>A0A8J3DV20</accession>
<evidence type="ECO:0000256" key="1">
    <source>
        <dbReference type="ARBA" id="ARBA00000223"/>
    </source>
</evidence>
<keyword evidence="2" id="KW-0413">Isomerase</keyword>
<dbReference type="GO" id="GO:0036373">
    <property type="term" value="F:L-fucose mutarotase activity"/>
    <property type="evidence" value="ECO:0007669"/>
    <property type="project" value="UniProtKB-EC"/>
</dbReference>
<dbReference type="RefSeq" id="WP_189507194.1">
    <property type="nucleotide sequence ID" value="NZ_BMZQ01000005.1"/>
</dbReference>
<protein>
    <recommendedName>
        <fullName evidence="6">D-ribose pyranase</fullName>
    </recommendedName>
</protein>
<organism evidence="4 5">
    <name type="scientific">Tianweitania populi</name>
    <dbReference type="NCBI Taxonomy" id="1607949"/>
    <lineage>
        <taxon>Bacteria</taxon>
        <taxon>Pseudomonadati</taxon>
        <taxon>Pseudomonadota</taxon>
        <taxon>Alphaproteobacteria</taxon>
        <taxon>Hyphomicrobiales</taxon>
        <taxon>Phyllobacteriaceae</taxon>
        <taxon>Tianweitania</taxon>
    </lineage>
</organism>
<dbReference type="GO" id="GO:0062193">
    <property type="term" value="F:D-ribose pyranase activity"/>
    <property type="evidence" value="ECO:0007669"/>
    <property type="project" value="UniProtKB-EC"/>
</dbReference>